<dbReference type="CDD" id="cd00057">
    <property type="entry name" value="FA58C"/>
    <property type="match status" value="1"/>
</dbReference>
<keyword evidence="19" id="KW-1185">Reference proteome</keyword>
<keyword evidence="5 16" id="KW-0812">Transmembrane</keyword>
<dbReference type="GO" id="GO:0043235">
    <property type="term" value="C:receptor complex"/>
    <property type="evidence" value="ECO:0007669"/>
    <property type="project" value="TreeGrafter"/>
</dbReference>
<dbReference type="GO" id="GO:0048680">
    <property type="term" value="P:positive regulation of axon regeneration"/>
    <property type="evidence" value="ECO:0007669"/>
    <property type="project" value="UniProtKB-ARBA"/>
</dbReference>
<feature type="domain" description="Protein kinase" evidence="17">
    <location>
        <begin position="633"/>
        <end position="884"/>
    </location>
</feature>
<reference evidence="20" key="1">
    <citation type="submission" date="2024-02" db="UniProtKB">
        <authorList>
            <consortium name="WormBaseParasite"/>
        </authorList>
    </citation>
    <scope>IDENTIFICATION</scope>
</reference>
<dbReference type="Pfam" id="PF07714">
    <property type="entry name" value="PK_Tyr_Ser-Thr"/>
    <property type="match status" value="1"/>
</dbReference>
<dbReference type="Gene3D" id="1.10.510.10">
    <property type="entry name" value="Transferase(Phosphotransferase) domain 1"/>
    <property type="match status" value="1"/>
</dbReference>
<evidence type="ECO:0000256" key="2">
    <source>
        <dbReference type="ARBA" id="ARBA00004484"/>
    </source>
</evidence>
<keyword evidence="4" id="KW-1003">Cell membrane</keyword>
<dbReference type="GO" id="GO:0030424">
    <property type="term" value="C:axon"/>
    <property type="evidence" value="ECO:0007669"/>
    <property type="project" value="UniProtKB-SubCell"/>
</dbReference>
<dbReference type="GO" id="GO:0038062">
    <property type="term" value="F:protein tyrosine kinase collagen receptor activity"/>
    <property type="evidence" value="ECO:0007669"/>
    <property type="project" value="TreeGrafter"/>
</dbReference>
<evidence type="ECO:0000256" key="8">
    <source>
        <dbReference type="ARBA" id="ARBA00022840"/>
    </source>
</evidence>
<dbReference type="InterPro" id="IPR048525">
    <property type="entry name" value="DDR1-2_DS-like"/>
</dbReference>
<comment type="subcellular location">
    <subcellularLocation>
        <location evidence="1">Cell membrane</location>
        <topology evidence="1">Single-pass type I membrane protein</topology>
    </subcellularLocation>
    <subcellularLocation>
        <location evidence="3">Cell projection</location>
        <location evidence="3">Axon</location>
    </subcellularLocation>
    <subcellularLocation>
        <location evidence="2">Perikaryon</location>
    </subcellularLocation>
</comment>
<dbReference type="SUPFAM" id="SSF56112">
    <property type="entry name" value="Protein kinase-like (PK-like)"/>
    <property type="match status" value="1"/>
</dbReference>
<dbReference type="PROSITE" id="PS50022">
    <property type="entry name" value="FA58C_3"/>
    <property type="match status" value="1"/>
</dbReference>
<dbReference type="Gene3D" id="2.60.120.260">
    <property type="entry name" value="Galactose-binding domain-like"/>
    <property type="match status" value="1"/>
</dbReference>
<dbReference type="GO" id="GO:0005518">
    <property type="term" value="F:collagen binding"/>
    <property type="evidence" value="ECO:0007669"/>
    <property type="project" value="TreeGrafter"/>
</dbReference>
<dbReference type="InterPro" id="IPR000719">
    <property type="entry name" value="Prot_kinase_dom"/>
</dbReference>
<evidence type="ECO:0000256" key="15">
    <source>
        <dbReference type="SAM" id="MobiDB-lite"/>
    </source>
</evidence>
<keyword evidence="13" id="KW-0325">Glycoprotein</keyword>
<feature type="transmembrane region" description="Helical" evidence="16">
    <location>
        <begin position="7"/>
        <end position="25"/>
    </location>
</feature>
<name>A0AAF5HZK5_STRER</name>
<evidence type="ECO:0000256" key="5">
    <source>
        <dbReference type="ARBA" id="ARBA00022692"/>
    </source>
</evidence>
<dbReference type="InterPro" id="IPR001245">
    <property type="entry name" value="Ser-Thr/Tyr_kinase_cat_dom"/>
</dbReference>
<evidence type="ECO:0000313" key="20">
    <source>
        <dbReference type="WBParaSite" id="TCONS_00005454.p1"/>
    </source>
</evidence>
<sequence length="895" mass="103211">MTSNTKYILYYYLLFLLIHQILIISPTGQCIIKPLGMENGEIKDEQLTASSQYDEDSVGPRSSRIRSSIEGGAWCPKTYITKDSYEFLQINLEKLFIIHAIETQGRYSNGTGREYASQYYIDYMRNGSRWIRYKNRSGERLIIGNNDTNTPVYKSLDPPIISSKIRIVPKSDTPRTVCLRIELYGCQYEDGLIFYSYTPDPSKKDFLDFNDRIFEDNDQNDAILLSKRGLGLLSDGIIGTNDESPFSFTQNMGNQKWIGWEDKQSNGMIHFIFEFDKLRIFDMITFYGFGSYISRVDIAFGSDGYNFASKTPITAWQQKVNLEGSVIEYGKAFNFSVALHKSKGRFIKIILLFDGDWFFLSEIKFKSNIYPTTNNISIEKTISEDIMDIKLNNIIQERNYTIVNDLFLNYFTSYHILIFSLIFFMFLAFICGCLLVLFRKNSLKRKKNKNYDSKLFISTNNCTNKKLKSNALITTMTNDGQTKTFICDNPHVENVYVKNNDSRITSRPLTPNTDKYSSNYEYCYKQRSNISSSTEESYNEHSAATIPLLQNSNSTAYSITSPTRKPKPPPRRSGGSSTLSKHSTINGITSTNTVNQYNLDDELHYASSNISIQRQSPETLHPTKHLVINNEDVLFQELIGEGKFTIINRVYIELLKNENDGFYAVKNLKITNNDAAKYALCSEADLLSQISHPNILKFINFNDSLSLILEYCHYGSLRKFVNCERDNINFTILISMCTGIADGMKYLEHKNIVHGHLSPKCCLVDSNWNVKIGSVRGPSHHAQLRYSSPESILLNTWTNKSDVWSYAITIWELIHMFDKIPFDQFTNKMLVDNAQLQLEKDEEAYYLDFDNELLIPPEMIDILKECWNTDMNQRPTFLELHLFLSRKSLNFQKMF</sequence>
<evidence type="ECO:0000313" key="19">
    <source>
        <dbReference type="Proteomes" id="UP000035681"/>
    </source>
</evidence>
<dbReference type="PROSITE" id="PS01285">
    <property type="entry name" value="FA58C_1"/>
    <property type="match status" value="1"/>
</dbReference>
<accession>A0AAF5HZK5</accession>
<dbReference type="PROSITE" id="PS01286">
    <property type="entry name" value="FA58C_2"/>
    <property type="match status" value="1"/>
</dbReference>
<dbReference type="AlphaFoldDB" id="A0AAF5HZK5"/>
<dbReference type="WBParaSite" id="TCONS_00005454.p1">
    <property type="protein sequence ID" value="TCONS_00005454.p1"/>
    <property type="gene ID" value="XLOC_003742"/>
</dbReference>
<dbReference type="GO" id="GO:0051897">
    <property type="term" value="P:positive regulation of phosphatidylinositol 3-kinase/protein kinase B signal transduction"/>
    <property type="evidence" value="ECO:0007669"/>
    <property type="project" value="TreeGrafter"/>
</dbReference>
<evidence type="ECO:0000256" key="6">
    <source>
        <dbReference type="ARBA" id="ARBA00022729"/>
    </source>
</evidence>
<keyword evidence="11" id="KW-1015">Disulfide bond</keyword>
<keyword evidence="6" id="KW-0732">Signal</keyword>
<dbReference type="Proteomes" id="UP000035681">
    <property type="component" value="Unplaced"/>
</dbReference>
<dbReference type="InterPro" id="IPR050122">
    <property type="entry name" value="RTK"/>
</dbReference>
<evidence type="ECO:0000256" key="11">
    <source>
        <dbReference type="ARBA" id="ARBA00023157"/>
    </source>
</evidence>
<dbReference type="GO" id="GO:0005524">
    <property type="term" value="F:ATP binding"/>
    <property type="evidence" value="ECO:0007669"/>
    <property type="project" value="UniProtKB-KW"/>
</dbReference>
<dbReference type="InterPro" id="IPR000421">
    <property type="entry name" value="FA58C"/>
</dbReference>
<protein>
    <submittedName>
        <fullName evidence="20">Protein kinase domain-containing protein</fullName>
    </submittedName>
</protein>
<feature type="transmembrane region" description="Helical" evidence="16">
    <location>
        <begin position="414"/>
        <end position="438"/>
    </location>
</feature>
<comment type="similarity">
    <text evidence="14">Belongs to the protein kinase superfamily. Tyr protein kinase family. Insulin receptor subfamily.</text>
</comment>
<dbReference type="Pfam" id="PF21114">
    <property type="entry name" value="DDR1-2_DS-like"/>
    <property type="match status" value="1"/>
</dbReference>
<feature type="domain" description="F5/8 type C" evidence="18">
    <location>
        <begin position="30"/>
        <end position="186"/>
    </location>
</feature>
<dbReference type="PROSITE" id="PS50011">
    <property type="entry name" value="PROTEIN_KINASE_DOM"/>
    <property type="match status" value="1"/>
</dbReference>
<organism evidence="19 20">
    <name type="scientific">Strongyloides stercoralis</name>
    <name type="common">Threadworm</name>
    <dbReference type="NCBI Taxonomy" id="6248"/>
    <lineage>
        <taxon>Eukaryota</taxon>
        <taxon>Metazoa</taxon>
        <taxon>Ecdysozoa</taxon>
        <taxon>Nematoda</taxon>
        <taxon>Chromadorea</taxon>
        <taxon>Rhabditida</taxon>
        <taxon>Tylenchina</taxon>
        <taxon>Panagrolaimomorpha</taxon>
        <taxon>Strongyloidoidea</taxon>
        <taxon>Strongyloididae</taxon>
        <taxon>Strongyloides</taxon>
    </lineage>
</organism>
<dbReference type="SMART" id="SM00231">
    <property type="entry name" value="FA58C"/>
    <property type="match status" value="1"/>
</dbReference>
<evidence type="ECO:0000256" key="7">
    <source>
        <dbReference type="ARBA" id="ARBA00022741"/>
    </source>
</evidence>
<dbReference type="FunFam" id="2.60.120.260:FF:000007">
    <property type="entry name" value="Discoidin domain receptor tyrosine kinase 1"/>
    <property type="match status" value="1"/>
</dbReference>
<dbReference type="Pfam" id="PF00754">
    <property type="entry name" value="F5_F8_type_C"/>
    <property type="match status" value="1"/>
</dbReference>
<keyword evidence="7" id="KW-0547">Nucleotide-binding</keyword>
<keyword evidence="12" id="KW-0675">Receptor</keyword>
<evidence type="ECO:0000256" key="13">
    <source>
        <dbReference type="ARBA" id="ARBA00023180"/>
    </source>
</evidence>
<keyword evidence="9 16" id="KW-1133">Transmembrane helix</keyword>
<evidence type="ECO:0000256" key="4">
    <source>
        <dbReference type="ARBA" id="ARBA00022475"/>
    </source>
</evidence>
<keyword evidence="10 16" id="KW-0472">Membrane</keyword>
<evidence type="ECO:0000256" key="16">
    <source>
        <dbReference type="SAM" id="Phobius"/>
    </source>
</evidence>
<dbReference type="GO" id="GO:0008045">
    <property type="term" value="P:motor neuron axon guidance"/>
    <property type="evidence" value="ECO:0007669"/>
    <property type="project" value="UniProtKB-ARBA"/>
</dbReference>
<evidence type="ECO:0000256" key="1">
    <source>
        <dbReference type="ARBA" id="ARBA00004251"/>
    </source>
</evidence>
<dbReference type="GO" id="GO:0005886">
    <property type="term" value="C:plasma membrane"/>
    <property type="evidence" value="ECO:0007669"/>
    <property type="project" value="UniProtKB-SubCell"/>
</dbReference>
<dbReference type="GO" id="GO:0043204">
    <property type="term" value="C:perikaryon"/>
    <property type="evidence" value="ECO:0007669"/>
    <property type="project" value="UniProtKB-SubCell"/>
</dbReference>
<dbReference type="PANTHER" id="PTHR24416">
    <property type="entry name" value="TYROSINE-PROTEIN KINASE RECEPTOR"/>
    <property type="match status" value="1"/>
</dbReference>
<dbReference type="Gene3D" id="2.60.120.1190">
    <property type="match status" value="1"/>
</dbReference>
<dbReference type="PANTHER" id="PTHR24416:SF634">
    <property type="entry name" value="DISCOIDIN DOMAIN-CONTAINING RECEPTOR TYROSINE KINASE B"/>
    <property type="match status" value="1"/>
</dbReference>
<proteinExistence type="inferred from homology"/>
<evidence type="ECO:0000256" key="12">
    <source>
        <dbReference type="ARBA" id="ARBA00023170"/>
    </source>
</evidence>
<feature type="region of interest" description="Disordered" evidence="15">
    <location>
        <begin position="556"/>
        <end position="587"/>
    </location>
</feature>
<keyword evidence="8" id="KW-0067">ATP-binding</keyword>
<evidence type="ECO:0000256" key="3">
    <source>
        <dbReference type="ARBA" id="ARBA00004489"/>
    </source>
</evidence>
<evidence type="ECO:0000256" key="10">
    <source>
        <dbReference type="ARBA" id="ARBA00023136"/>
    </source>
</evidence>
<evidence type="ECO:0000256" key="14">
    <source>
        <dbReference type="ARBA" id="ARBA00061639"/>
    </source>
</evidence>
<evidence type="ECO:0000256" key="9">
    <source>
        <dbReference type="ARBA" id="ARBA00022989"/>
    </source>
</evidence>
<dbReference type="InterPro" id="IPR011009">
    <property type="entry name" value="Kinase-like_dom_sf"/>
</dbReference>
<dbReference type="SMART" id="SM00220">
    <property type="entry name" value="S_TKc"/>
    <property type="match status" value="1"/>
</dbReference>
<dbReference type="SUPFAM" id="SSF49785">
    <property type="entry name" value="Galactose-binding domain-like"/>
    <property type="match status" value="1"/>
</dbReference>
<dbReference type="InterPro" id="IPR008979">
    <property type="entry name" value="Galactose-bd-like_sf"/>
</dbReference>
<evidence type="ECO:0000259" key="18">
    <source>
        <dbReference type="PROSITE" id="PS50022"/>
    </source>
</evidence>
<evidence type="ECO:0000259" key="17">
    <source>
        <dbReference type="PROSITE" id="PS50011"/>
    </source>
</evidence>